<organism evidence="3 4">
    <name type="scientific">Grimontia sedimenti</name>
    <dbReference type="NCBI Taxonomy" id="2711294"/>
    <lineage>
        <taxon>Bacteria</taxon>
        <taxon>Pseudomonadati</taxon>
        <taxon>Pseudomonadota</taxon>
        <taxon>Gammaproteobacteria</taxon>
        <taxon>Vibrionales</taxon>
        <taxon>Vibrionaceae</taxon>
        <taxon>Grimontia</taxon>
    </lineage>
</organism>
<dbReference type="GO" id="GO:0005829">
    <property type="term" value="C:cytosol"/>
    <property type="evidence" value="ECO:0007669"/>
    <property type="project" value="TreeGrafter"/>
</dbReference>
<dbReference type="Proteomes" id="UP000473008">
    <property type="component" value="Unassembled WGS sequence"/>
</dbReference>
<dbReference type="InterPro" id="IPR051199">
    <property type="entry name" value="LPS_LOS_Heptosyltrfase"/>
</dbReference>
<accession>A0A6M1RIA4</accession>
<evidence type="ECO:0000313" key="3">
    <source>
        <dbReference type="EMBL" id="NGN99182.1"/>
    </source>
</evidence>
<proteinExistence type="predicted"/>
<sequence length="355" mass="39432">MFSDAPKSICILRLSAIGDVCNAIAAVQAIQSYWPETQITWITGKLEAQLLDSVKGIRVIVFDKKSGFNAYTSVWKQLEEETFDALLHMQYAIRASVVSLGIKATYTLGFSADRSQDFQTLFTNVKVPSPKSNHVADGFMAFAYKLGVKDMVPNWTLEYSEADKHWARSKMHNKKPNLLLVPGASKAYKNWNAAGYVSVINHARNNGWHVILAGSPSQVEVELANDIQSILEKPCESLVSRSSLLQMLALIDNADLVIAPDTGPVHMANAMSTPVIGLYAHHNPKRVGPYRYLKYTVSVYEEAVFSETGKTPQQLNWRTRVKDSNAMSLISSVSVISMFDAVSKDLSLQLENERI</sequence>
<dbReference type="AlphaFoldDB" id="A0A6M1RIA4"/>
<dbReference type="PANTHER" id="PTHR30160">
    <property type="entry name" value="TETRAACYLDISACCHARIDE 4'-KINASE-RELATED"/>
    <property type="match status" value="1"/>
</dbReference>
<keyword evidence="2 3" id="KW-0808">Transferase</keyword>
<evidence type="ECO:0000256" key="1">
    <source>
        <dbReference type="ARBA" id="ARBA00022676"/>
    </source>
</evidence>
<dbReference type="Gene3D" id="3.40.50.2000">
    <property type="entry name" value="Glycogen Phosphorylase B"/>
    <property type="match status" value="2"/>
</dbReference>
<dbReference type="Pfam" id="PF01075">
    <property type="entry name" value="Glyco_transf_9"/>
    <property type="match status" value="1"/>
</dbReference>
<evidence type="ECO:0000256" key="2">
    <source>
        <dbReference type="ARBA" id="ARBA00022679"/>
    </source>
</evidence>
<dbReference type="SUPFAM" id="SSF53756">
    <property type="entry name" value="UDP-Glycosyltransferase/glycogen phosphorylase"/>
    <property type="match status" value="1"/>
</dbReference>
<evidence type="ECO:0000313" key="4">
    <source>
        <dbReference type="Proteomes" id="UP000473008"/>
    </source>
</evidence>
<keyword evidence="4" id="KW-1185">Reference proteome</keyword>
<dbReference type="InterPro" id="IPR002201">
    <property type="entry name" value="Glyco_trans_9"/>
</dbReference>
<keyword evidence="1" id="KW-0328">Glycosyltransferase</keyword>
<reference evidence="3 4" key="1">
    <citation type="submission" date="2020-02" db="EMBL/GenBank/DDBJ databases">
        <title>The draft genome of Grimontia sedimenta sp. nov., isolated from benthic sediments near coral reefs south of Kuwait.</title>
        <authorList>
            <person name="Mahmoud H.M."/>
            <person name="Jose L."/>
            <person name="Eapen S."/>
        </authorList>
    </citation>
    <scope>NUCLEOTIDE SEQUENCE [LARGE SCALE GENOMIC DNA]</scope>
    <source>
        <strain evidence="3 4">S25</strain>
    </source>
</reference>
<name>A0A6M1RIA4_9GAMM</name>
<dbReference type="CDD" id="cd03789">
    <property type="entry name" value="GT9_LPS_heptosyltransferase"/>
    <property type="match status" value="1"/>
</dbReference>
<dbReference type="GO" id="GO:0009244">
    <property type="term" value="P:lipopolysaccharide core region biosynthetic process"/>
    <property type="evidence" value="ECO:0007669"/>
    <property type="project" value="TreeGrafter"/>
</dbReference>
<gene>
    <name evidence="3" type="ORF">G5S52_16450</name>
</gene>
<dbReference type="EMBL" id="JAALDL010000013">
    <property type="protein sequence ID" value="NGN99182.1"/>
    <property type="molecule type" value="Genomic_DNA"/>
</dbReference>
<dbReference type="RefSeq" id="WP_165016336.1">
    <property type="nucleotide sequence ID" value="NZ_JAALDL010000013.1"/>
</dbReference>
<dbReference type="PANTHER" id="PTHR30160:SF21">
    <property type="entry name" value="LIPOPOLYSACCHARIDE CORE HEPTOSYLTRANSFERASE OPSX"/>
    <property type="match status" value="1"/>
</dbReference>
<protein>
    <submittedName>
        <fullName evidence="3">Glycosyltransferase family 9 protein</fullName>
    </submittedName>
</protein>
<dbReference type="GO" id="GO:0008713">
    <property type="term" value="F:ADP-heptose-lipopolysaccharide heptosyltransferase activity"/>
    <property type="evidence" value="ECO:0007669"/>
    <property type="project" value="TreeGrafter"/>
</dbReference>
<comment type="caution">
    <text evidence="3">The sequence shown here is derived from an EMBL/GenBank/DDBJ whole genome shotgun (WGS) entry which is preliminary data.</text>
</comment>